<evidence type="ECO:0000256" key="2">
    <source>
        <dbReference type="ARBA" id="ARBA00022840"/>
    </source>
</evidence>
<evidence type="ECO:0000313" key="6">
    <source>
        <dbReference type="Proteomes" id="UP000000709"/>
    </source>
</evidence>
<feature type="domain" description="AAA+ ATPase" evidence="4">
    <location>
        <begin position="520"/>
        <end position="655"/>
    </location>
</feature>
<dbReference type="GO" id="GO:0005524">
    <property type="term" value="F:ATP binding"/>
    <property type="evidence" value="ECO:0007669"/>
    <property type="project" value="UniProtKB-KW"/>
</dbReference>
<evidence type="ECO:0000259" key="4">
    <source>
        <dbReference type="SMART" id="SM00382"/>
    </source>
</evidence>
<dbReference type="GO" id="GO:0030687">
    <property type="term" value="C:preribosome, large subunit precursor"/>
    <property type="evidence" value="ECO:0007669"/>
    <property type="project" value="EnsemblFungi"/>
</dbReference>
<dbReference type="AlphaFoldDB" id="G3AJL4"/>
<dbReference type="Pfam" id="PF17862">
    <property type="entry name" value="AAA_lid_3"/>
    <property type="match status" value="2"/>
</dbReference>
<dbReference type="GO" id="GO:0009410">
    <property type="term" value="P:response to xenobiotic stimulus"/>
    <property type="evidence" value="ECO:0007669"/>
    <property type="project" value="EnsemblFungi"/>
</dbReference>
<dbReference type="PANTHER" id="PTHR23077:SF27">
    <property type="entry name" value="ATPASE FAMILY GENE 2 PROTEIN HOMOLOG A"/>
    <property type="match status" value="1"/>
</dbReference>
<dbReference type="SMART" id="SM00382">
    <property type="entry name" value="AAA"/>
    <property type="match status" value="2"/>
</dbReference>
<dbReference type="GO" id="GO:0042273">
    <property type="term" value="P:ribosomal large subunit biogenesis"/>
    <property type="evidence" value="ECO:0007669"/>
    <property type="project" value="EnsemblFungi"/>
</dbReference>
<dbReference type="OrthoDB" id="27435at2759"/>
<evidence type="ECO:0000313" key="5">
    <source>
        <dbReference type="EMBL" id="EGW33913.1"/>
    </source>
</evidence>
<dbReference type="RefSeq" id="XP_007373497.1">
    <property type="nucleotide sequence ID" value="XM_007373435.1"/>
</dbReference>
<accession>G3AJL4</accession>
<dbReference type="KEGG" id="spaa:SPAPADRAFT_148144"/>
<dbReference type="CDD" id="cd19503">
    <property type="entry name" value="RecA-like_CDC48_NLV2_r1-like"/>
    <property type="match status" value="1"/>
</dbReference>
<dbReference type="FunFam" id="3.40.50.300:FF:001721">
    <property type="entry name" value="AAA family ATPase, putative"/>
    <property type="match status" value="1"/>
</dbReference>
<feature type="region of interest" description="Disordered" evidence="3">
    <location>
        <begin position="1"/>
        <end position="25"/>
    </location>
</feature>
<dbReference type="InterPro" id="IPR003960">
    <property type="entry name" value="ATPase_AAA_CS"/>
</dbReference>
<dbReference type="PROSITE" id="PS00674">
    <property type="entry name" value="AAA"/>
    <property type="match status" value="2"/>
</dbReference>
<dbReference type="HOGENOM" id="CLU_000688_12_3_1"/>
<dbReference type="InterPro" id="IPR041569">
    <property type="entry name" value="AAA_lid_3"/>
</dbReference>
<proteinExistence type="predicted"/>
<dbReference type="FunCoup" id="G3AJL4">
    <property type="interactions" value="410"/>
</dbReference>
<feature type="domain" description="AAA+ ATPase" evidence="4">
    <location>
        <begin position="251"/>
        <end position="388"/>
    </location>
</feature>
<dbReference type="Pfam" id="PF00004">
    <property type="entry name" value="AAA"/>
    <property type="match status" value="2"/>
</dbReference>
<dbReference type="FunFam" id="3.40.50.300:FF:000012">
    <property type="entry name" value="Transitional endoplasmic reticulum ATPase"/>
    <property type="match status" value="1"/>
</dbReference>
<dbReference type="InterPro" id="IPR003959">
    <property type="entry name" value="ATPase_AAA_core"/>
</dbReference>
<dbReference type="Proteomes" id="UP000000709">
    <property type="component" value="Unassembled WGS sequence"/>
</dbReference>
<keyword evidence="1" id="KW-0547">Nucleotide-binding</keyword>
<dbReference type="EMBL" id="GL996500">
    <property type="protein sequence ID" value="EGW33913.1"/>
    <property type="molecule type" value="Genomic_DNA"/>
</dbReference>
<dbReference type="InterPro" id="IPR027417">
    <property type="entry name" value="P-loop_NTPase"/>
</dbReference>
<name>G3AJL4_SPAPN</name>
<sequence length="750" mass="81441">MSSKKKKTPSGSTPTPVATSTDPPKKIKLPKSYIVRPHSSPSGKTISHIILNAEIIPSLALSIGEFILVSRDGSPGIVGVVQAGDVERNMIEVSDEFRQLAGFLLGDRVDFTSYTRQPPYAKCVYVSEDSDKKLDKKTLDDIGLVYPGLNVNGSVIVDIDSSLESSLDKLSLNEAAADTEVVSPPYIFVKSTTKLEPTSQTTPPTSKYPYLPDPITYTSVGGLTKQIQLLQQTISLPLHSPTLFSDFGISPPRGILLHGPPGTGKTMLLRCAANTSNAHVLTINGPSIVSKYLGETENTIRDIFAEARKYQPSIIFMDEIDALVPSRTGSDAGETESRVVAQLLTMMDGMDNGGRVVIVGATNRPNSIDIALRRPGRFDTEVEIGIPDIDARTDILSKLFDRMNHDKYSLTKSEIELVASKTHGYVGADLSALCREAVMNAIKQGLAQGTPQHEIKVTVDHLLAAYPDIRPSAMREILLEMPKVHWTDIGGQHELKQKLIEVVQLPLQASASFSKLGISAPKGVLLYGPPGCSKTLTAKALATESGLNFLAVKGPEIFNKYVGESERTIREIFRKARAASPSIIFFDEIDAIASVRDSSTDASSNVLTSLLNEIDGVEELKGVVIIGATNKPSDIDPALLRPGRLDRHIYVAPPDFEARVQILEKCCSKFDLDQNEVDLQQLAKLTEGCSGAEVTLLCQEAGLAAIMEDNQCSTVHKRHFDHALVGIARGITHEMLQYYQDFANRSGLTI</sequence>
<evidence type="ECO:0000256" key="1">
    <source>
        <dbReference type="ARBA" id="ARBA00022741"/>
    </source>
</evidence>
<evidence type="ECO:0000256" key="3">
    <source>
        <dbReference type="SAM" id="MobiDB-lite"/>
    </source>
</evidence>
<reference evidence="5 6" key="1">
    <citation type="journal article" date="2011" name="Proc. Natl. Acad. Sci. U.S.A.">
        <title>Comparative genomics of xylose-fermenting fungi for enhanced biofuel production.</title>
        <authorList>
            <person name="Wohlbach D.J."/>
            <person name="Kuo A."/>
            <person name="Sato T.K."/>
            <person name="Potts K.M."/>
            <person name="Salamov A.A."/>
            <person name="LaButti K.M."/>
            <person name="Sun H."/>
            <person name="Clum A."/>
            <person name="Pangilinan J.L."/>
            <person name="Lindquist E.A."/>
            <person name="Lucas S."/>
            <person name="Lapidus A."/>
            <person name="Jin M."/>
            <person name="Gunawan C."/>
            <person name="Balan V."/>
            <person name="Dale B.E."/>
            <person name="Jeffries T.W."/>
            <person name="Zinkel R."/>
            <person name="Barry K.W."/>
            <person name="Grigoriev I.V."/>
            <person name="Gasch A.P."/>
        </authorList>
    </citation>
    <scope>NUCLEOTIDE SEQUENCE [LARGE SCALE GENOMIC DNA]</scope>
    <source>
        <strain evidence="6">NRRL Y-27907 / 11-Y1</strain>
    </source>
</reference>
<dbReference type="InterPro" id="IPR050168">
    <property type="entry name" value="AAA_ATPase_domain"/>
</dbReference>
<dbReference type="GeneID" id="18870777"/>
<dbReference type="PANTHER" id="PTHR23077">
    <property type="entry name" value="AAA-FAMILY ATPASE"/>
    <property type="match status" value="1"/>
</dbReference>
<organism evidence="6">
    <name type="scientific">Spathaspora passalidarum (strain NRRL Y-27907 / 11-Y1)</name>
    <dbReference type="NCBI Taxonomy" id="619300"/>
    <lineage>
        <taxon>Eukaryota</taxon>
        <taxon>Fungi</taxon>
        <taxon>Dikarya</taxon>
        <taxon>Ascomycota</taxon>
        <taxon>Saccharomycotina</taxon>
        <taxon>Pichiomycetes</taxon>
        <taxon>Debaryomycetaceae</taxon>
        <taxon>Spathaspora</taxon>
    </lineage>
</organism>
<dbReference type="STRING" id="619300.G3AJL4"/>
<dbReference type="eggNOG" id="KOG0730">
    <property type="taxonomic scope" value="Eukaryota"/>
</dbReference>
<dbReference type="GO" id="GO:0016887">
    <property type="term" value="F:ATP hydrolysis activity"/>
    <property type="evidence" value="ECO:0007669"/>
    <property type="project" value="EnsemblFungi"/>
</dbReference>
<gene>
    <name evidence="5" type="ORF">SPAPADRAFT_148144</name>
</gene>
<dbReference type="CDD" id="cd19511">
    <property type="entry name" value="RecA-like_CDC48_r2-like"/>
    <property type="match status" value="1"/>
</dbReference>
<dbReference type="GO" id="GO:0034214">
    <property type="term" value="P:protein hexamerization"/>
    <property type="evidence" value="ECO:0007669"/>
    <property type="project" value="EnsemblFungi"/>
</dbReference>
<dbReference type="OMA" id="DRHIYVA"/>
<keyword evidence="2" id="KW-0067">ATP-binding</keyword>
<dbReference type="Gene3D" id="1.10.8.60">
    <property type="match status" value="2"/>
</dbReference>
<dbReference type="Gene3D" id="3.40.50.300">
    <property type="entry name" value="P-loop containing nucleotide triphosphate hydrolases"/>
    <property type="match status" value="2"/>
</dbReference>
<dbReference type="GO" id="GO:0005737">
    <property type="term" value="C:cytoplasm"/>
    <property type="evidence" value="ECO:0007669"/>
    <property type="project" value="TreeGrafter"/>
</dbReference>
<protein>
    <recommendedName>
        <fullName evidence="4">AAA+ ATPase domain-containing protein</fullName>
    </recommendedName>
</protein>
<dbReference type="InterPro" id="IPR003593">
    <property type="entry name" value="AAA+_ATPase"/>
</dbReference>
<keyword evidence="6" id="KW-1185">Reference proteome</keyword>
<dbReference type="SUPFAM" id="SSF52540">
    <property type="entry name" value="P-loop containing nucleoside triphosphate hydrolases"/>
    <property type="match status" value="2"/>
</dbReference>
<dbReference type="InParanoid" id="G3AJL4"/>